<accession>A0A2C6WLK2</accession>
<name>A0A2C6WLK2_9STAP</name>
<dbReference type="InterPro" id="IPR016181">
    <property type="entry name" value="Acyl_CoA_acyltransferase"/>
</dbReference>
<dbReference type="PANTHER" id="PTHR43420">
    <property type="entry name" value="ACETYLTRANSFERASE"/>
    <property type="match status" value="1"/>
</dbReference>
<dbReference type="CDD" id="cd04301">
    <property type="entry name" value="NAT_SF"/>
    <property type="match status" value="1"/>
</dbReference>
<dbReference type="Proteomes" id="UP001056588">
    <property type="component" value="Chromosome"/>
</dbReference>
<feature type="domain" description="N-acetyltransferase" evidence="3">
    <location>
        <begin position="1"/>
        <end position="163"/>
    </location>
</feature>
<dbReference type="OrthoDB" id="9799092at2"/>
<dbReference type="Gene3D" id="3.40.630.30">
    <property type="match status" value="1"/>
</dbReference>
<evidence type="ECO:0000256" key="1">
    <source>
        <dbReference type="ARBA" id="ARBA00022679"/>
    </source>
</evidence>
<dbReference type="Pfam" id="PF13420">
    <property type="entry name" value="Acetyltransf_4"/>
    <property type="match status" value="1"/>
</dbReference>
<evidence type="ECO:0000313" key="7">
    <source>
        <dbReference type="Proteomes" id="UP001056588"/>
    </source>
</evidence>
<dbReference type="PROSITE" id="PS51186">
    <property type="entry name" value="GNAT"/>
    <property type="match status" value="1"/>
</dbReference>
<evidence type="ECO:0000313" key="4">
    <source>
        <dbReference type="EMBL" id="PHK48955.1"/>
    </source>
</evidence>
<dbReference type="InterPro" id="IPR000182">
    <property type="entry name" value="GNAT_dom"/>
</dbReference>
<dbReference type="InterPro" id="IPR050680">
    <property type="entry name" value="YpeA/RimI_acetyltransf"/>
</dbReference>
<keyword evidence="1" id="KW-0808">Transferase</keyword>
<evidence type="ECO:0000259" key="3">
    <source>
        <dbReference type="PROSITE" id="PS51186"/>
    </source>
</evidence>
<dbReference type="RefSeq" id="WP_099090986.1">
    <property type="nucleotide sequence ID" value="NZ_CP093217.1"/>
</dbReference>
<keyword evidence="2" id="KW-0012">Acyltransferase</keyword>
<dbReference type="SUPFAM" id="SSF55729">
    <property type="entry name" value="Acyl-CoA N-acyltransferases (Nat)"/>
    <property type="match status" value="1"/>
</dbReference>
<dbReference type="EMBL" id="MRZN01000020">
    <property type="protein sequence ID" value="PHK48955.1"/>
    <property type="molecule type" value="Genomic_DNA"/>
</dbReference>
<evidence type="ECO:0000313" key="5">
    <source>
        <dbReference type="EMBL" id="UQW81958.1"/>
    </source>
</evidence>
<sequence length="166" mass="19354">MDIRYLTEKDVKQYKALRLKSLQTDPKGFVSTYEREKTLSDEAFKKRIIVSETHFTIGTFDSGELICIATFYSEKMEKVKHKGNLVTVYCDPRYRHQGIAGQLIQHIIKDVSERGVVKIIGLSVLTENINAIRLYENLGFRRYGREPKSVFDGERYYDEDLMCLEI</sequence>
<evidence type="ECO:0000256" key="2">
    <source>
        <dbReference type="ARBA" id="ARBA00023315"/>
    </source>
</evidence>
<reference evidence="4" key="1">
    <citation type="journal article" date="2017" name="Appl. Environ. Microbiol.">
        <title>Staphylococcus edaphicus sp. nov., isolated in Antarctica, harbours mecC gene and genomic islands with suspected role in adaptation to extreme environment.</title>
        <authorList>
            <person name="Pantucek R."/>
            <person name="Sedlacek I."/>
            <person name="Indrakova A."/>
            <person name="Vrbovska V."/>
            <person name="Maslanova I."/>
            <person name="Kovarovic V."/>
            <person name="Svec P."/>
            <person name="Kralova S."/>
            <person name="Kristofova L."/>
            <person name="Keklakova J."/>
            <person name="Petras P."/>
            <person name="Doskar J."/>
        </authorList>
    </citation>
    <scope>NUCLEOTIDE SEQUENCE</scope>
    <source>
        <strain evidence="4">CCM 8730</strain>
    </source>
</reference>
<protein>
    <submittedName>
        <fullName evidence="4">GNAT family N-acetyltransferase</fullName>
    </submittedName>
</protein>
<reference evidence="6" key="2">
    <citation type="submission" date="2017-10" db="EMBL/GenBank/DDBJ databases">
        <title>Staphylococcus edaphicus sp. nov., isolated in Antarctica, harbouring mecC gene and genomic islands essential in adaptation to extreme environment.</title>
        <authorList>
            <person name="Pantucek R."/>
            <person name="Sedlacek I."/>
            <person name="Indrakova A."/>
            <person name="Vrbovska V."/>
            <person name="Maslanova I."/>
            <person name="Kovarovic V."/>
            <person name="Svec P."/>
            <person name="Kralova S."/>
            <person name="Kristofova L."/>
            <person name="Keklakova J."/>
            <person name="Petras P."/>
            <person name="Doskar J."/>
        </authorList>
    </citation>
    <scope>NUCLEOTIDE SEQUENCE [LARGE SCALE GENOMIC DNA]</scope>
    <source>
        <strain evidence="6">CCM 5085</strain>
    </source>
</reference>
<keyword evidence="7" id="KW-1185">Reference proteome</keyword>
<dbReference type="AlphaFoldDB" id="A0A2C6WLK2"/>
<dbReference type="EMBL" id="CP093217">
    <property type="protein sequence ID" value="UQW81958.1"/>
    <property type="molecule type" value="Genomic_DNA"/>
</dbReference>
<proteinExistence type="predicted"/>
<evidence type="ECO:0000313" key="6">
    <source>
        <dbReference type="Proteomes" id="UP000223828"/>
    </source>
</evidence>
<dbReference type="PANTHER" id="PTHR43420:SF52">
    <property type="entry name" value="N-ACETYLTRANSFERASE YODP"/>
    <property type="match status" value="1"/>
</dbReference>
<reference evidence="4" key="3">
    <citation type="submission" date="2017-10" db="EMBL/GenBank/DDBJ databases">
        <authorList>
            <person name="Vrbovska V."/>
            <person name="Kovarovic V."/>
            <person name="Indrakova A."/>
        </authorList>
    </citation>
    <scope>NUCLEOTIDE SEQUENCE</scope>
    <source>
        <strain evidence="4">CCM 8730</strain>
    </source>
</reference>
<organism evidence="4 6">
    <name type="scientific">Staphylococcus edaphicus</name>
    <dbReference type="NCBI Taxonomy" id="1955013"/>
    <lineage>
        <taxon>Bacteria</taxon>
        <taxon>Bacillati</taxon>
        <taxon>Bacillota</taxon>
        <taxon>Bacilli</taxon>
        <taxon>Bacillales</taxon>
        <taxon>Staphylococcaceae</taxon>
        <taxon>Staphylococcus</taxon>
    </lineage>
</organism>
<dbReference type="Proteomes" id="UP000223828">
    <property type="component" value="Unassembled WGS sequence"/>
</dbReference>
<reference evidence="5" key="4">
    <citation type="submission" date="2022-03" db="EMBL/GenBank/DDBJ databases">
        <title>Complete Genome Sequence of Staphylococcus edaphicus strain CCM 8731.</title>
        <authorList>
            <person name="Rimmer C.O."/>
            <person name="Thomas J.C."/>
        </authorList>
    </citation>
    <scope>NUCLEOTIDE SEQUENCE</scope>
    <source>
        <strain evidence="5">CCM 8731</strain>
    </source>
</reference>
<dbReference type="GO" id="GO:0016747">
    <property type="term" value="F:acyltransferase activity, transferring groups other than amino-acyl groups"/>
    <property type="evidence" value="ECO:0007669"/>
    <property type="project" value="InterPro"/>
</dbReference>
<gene>
    <name evidence="4" type="ORF">BTJ66_10925</name>
    <name evidence="5" type="ORF">MNY58_02280</name>
</gene>